<gene>
    <name evidence="7" type="ORF">KLDO_g4631</name>
</gene>
<dbReference type="Gene3D" id="3.30.70.330">
    <property type="match status" value="1"/>
</dbReference>
<dbReference type="EMBL" id="CCBQ010000047">
    <property type="protein sequence ID" value="CDO96426.1"/>
    <property type="molecule type" value="Genomic_DNA"/>
</dbReference>
<organism evidence="7 8">
    <name type="scientific">Kluyveromyces dobzhanskii CBS 2104</name>
    <dbReference type="NCBI Taxonomy" id="1427455"/>
    <lineage>
        <taxon>Eukaryota</taxon>
        <taxon>Fungi</taxon>
        <taxon>Dikarya</taxon>
        <taxon>Ascomycota</taxon>
        <taxon>Saccharomycotina</taxon>
        <taxon>Saccharomycetes</taxon>
        <taxon>Saccharomycetales</taxon>
        <taxon>Saccharomycetaceae</taxon>
        <taxon>Kluyveromyces</taxon>
    </lineage>
</organism>
<dbReference type="AlphaFoldDB" id="A0A0A8LBY0"/>
<feature type="region of interest" description="Disordered" evidence="5">
    <location>
        <begin position="1"/>
        <end position="115"/>
    </location>
</feature>
<feature type="compositionally biased region" description="Low complexity" evidence="5">
    <location>
        <begin position="1"/>
        <end position="11"/>
    </location>
</feature>
<evidence type="ECO:0000256" key="4">
    <source>
        <dbReference type="PROSITE-ProRule" id="PRU00176"/>
    </source>
</evidence>
<accession>A0A0A8LBY0</accession>
<evidence type="ECO:0000259" key="6">
    <source>
        <dbReference type="PROSITE" id="PS50102"/>
    </source>
</evidence>
<evidence type="ECO:0000256" key="5">
    <source>
        <dbReference type="SAM" id="MobiDB-lite"/>
    </source>
</evidence>
<name>A0A0A8LBY0_9SACH</name>
<evidence type="ECO:0000256" key="3">
    <source>
        <dbReference type="ARBA" id="ARBA00023242"/>
    </source>
</evidence>
<proteinExistence type="predicted"/>
<dbReference type="InterPro" id="IPR035979">
    <property type="entry name" value="RBD_domain_sf"/>
</dbReference>
<dbReference type="InterPro" id="IPR012677">
    <property type="entry name" value="Nucleotide-bd_a/b_plait_sf"/>
</dbReference>
<keyword evidence="8" id="KW-1185">Reference proteome</keyword>
<feature type="domain" description="RRM" evidence="6">
    <location>
        <begin position="122"/>
        <end position="200"/>
    </location>
</feature>
<evidence type="ECO:0000313" key="7">
    <source>
        <dbReference type="EMBL" id="CDO96426.1"/>
    </source>
</evidence>
<evidence type="ECO:0000256" key="2">
    <source>
        <dbReference type="ARBA" id="ARBA00022884"/>
    </source>
</evidence>
<dbReference type="SMART" id="SM00360">
    <property type="entry name" value="RRM"/>
    <property type="match status" value="1"/>
</dbReference>
<feature type="compositionally biased region" description="Acidic residues" evidence="5">
    <location>
        <begin position="65"/>
        <end position="86"/>
    </location>
</feature>
<feature type="compositionally biased region" description="Low complexity" evidence="5">
    <location>
        <begin position="52"/>
        <end position="64"/>
    </location>
</feature>
<dbReference type="OrthoDB" id="21467at2759"/>
<feature type="compositionally biased region" description="Basic and acidic residues" evidence="5">
    <location>
        <begin position="24"/>
        <end position="37"/>
    </location>
</feature>
<evidence type="ECO:0000256" key="1">
    <source>
        <dbReference type="ARBA" id="ARBA00004604"/>
    </source>
</evidence>
<dbReference type="PANTHER" id="PTHR46754">
    <property type="entry name" value="MKI67 FHA DOMAIN-INTERACTING NUCLEOLAR PHOSPHOPROTEIN"/>
    <property type="match status" value="1"/>
</dbReference>
<dbReference type="GO" id="GO:0003723">
    <property type="term" value="F:RNA binding"/>
    <property type="evidence" value="ECO:0007669"/>
    <property type="project" value="UniProtKB-UniRule"/>
</dbReference>
<keyword evidence="3" id="KW-0539">Nucleus</keyword>
<comment type="caution">
    <text evidence="7">The sequence shown here is derived from an EMBL/GenBank/DDBJ whole genome shotgun (WGS) entry which is preliminary data.</text>
</comment>
<dbReference type="Pfam" id="PF00076">
    <property type="entry name" value="RRM_1"/>
    <property type="match status" value="1"/>
</dbReference>
<dbReference type="Proteomes" id="UP000031516">
    <property type="component" value="Unassembled WGS sequence"/>
</dbReference>
<dbReference type="SUPFAM" id="SSF54928">
    <property type="entry name" value="RNA-binding domain, RBD"/>
    <property type="match status" value="1"/>
</dbReference>
<evidence type="ECO:0000313" key="8">
    <source>
        <dbReference type="Proteomes" id="UP000031516"/>
    </source>
</evidence>
<feature type="compositionally biased region" description="Basic residues" evidence="5">
    <location>
        <begin position="12"/>
        <end position="23"/>
    </location>
</feature>
<sequence length="251" mass="28388">MVKSVRASSSKQAKKSQPKISKKQVKETKALESKDVDAVAASDESDIEGFQSASENEASSQSESSELEEDEDEEEEEEKEGVDFGEIELQQGSHTIKKLDPRKQSENDKANAKKDKNSELSGILYISRLPQGFKERELSKYFSQFGDLKQVRLARNKKTGNSRHYAFLEYINKDDAVVAQDTMNNYLIMGHLLKVKVLPTGSSIDKLFRYKKKPFVTSKVAKSSAQLKKSANEKHEDRITKLKEAGIDFKW</sequence>
<reference evidence="7 8" key="1">
    <citation type="submission" date="2014-03" db="EMBL/GenBank/DDBJ databases">
        <title>The genome of Kluyveromyces dobzhanskii.</title>
        <authorList>
            <person name="Nystedt B."/>
            <person name="Astrom S."/>
        </authorList>
    </citation>
    <scope>NUCLEOTIDE SEQUENCE [LARGE SCALE GENOMIC DNA]</scope>
    <source>
        <strain evidence="7 8">CBS 2104</strain>
    </source>
</reference>
<feature type="compositionally biased region" description="Basic and acidic residues" evidence="5">
    <location>
        <begin position="97"/>
        <end position="115"/>
    </location>
</feature>
<dbReference type="GO" id="GO:0005730">
    <property type="term" value="C:nucleolus"/>
    <property type="evidence" value="ECO:0007669"/>
    <property type="project" value="UniProtKB-SubCell"/>
</dbReference>
<keyword evidence="2 4" id="KW-0694">RNA-binding</keyword>
<dbReference type="PROSITE" id="PS50102">
    <property type="entry name" value="RRM"/>
    <property type="match status" value="1"/>
</dbReference>
<comment type="subcellular location">
    <subcellularLocation>
        <location evidence="1">Nucleus</location>
        <location evidence="1">Nucleolus</location>
    </subcellularLocation>
</comment>
<dbReference type="InterPro" id="IPR000504">
    <property type="entry name" value="RRM_dom"/>
</dbReference>
<protein>
    <submittedName>
        <fullName evidence="7">WGS project CCBQ000000000 data, contig 00058</fullName>
    </submittedName>
</protein>